<evidence type="ECO:0000256" key="2">
    <source>
        <dbReference type="ARBA" id="ARBA00022723"/>
    </source>
</evidence>
<name>I4EI45_9BACT</name>
<protein>
    <recommendedName>
        <fullName evidence="5">Iron-binding zinc finger CDGSH type domain-containing protein</fullName>
    </recommendedName>
</protein>
<dbReference type="InterPro" id="IPR042216">
    <property type="entry name" value="MitoNEET_CISD"/>
</dbReference>
<keyword evidence="2" id="KW-0479">Metal-binding</keyword>
<dbReference type="SMART" id="SM00704">
    <property type="entry name" value="ZnF_CDGSH"/>
    <property type="match status" value="1"/>
</dbReference>
<proteinExistence type="predicted"/>
<evidence type="ECO:0000256" key="4">
    <source>
        <dbReference type="ARBA" id="ARBA00023014"/>
    </source>
</evidence>
<dbReference type="GO" id="GO:0005737">
    <property type="term" value="C:cytoplasm"/>
    <property type="evidence" value="ECO:0007669"/>
    <property type="project" value="UniProtKB-ARBA"/>
</dbReference>
<keyword evidence="4" id="KW-0411">Iron-sulfur</keyword>
<dbReference type="OrthoDB" id="9793389at2"/>
<dbReference type="Gene3D" id="3.40.5.90">
    <property type="entry name" value="CDGSH iron-sulfur domain, mitoNEET-type"/>
    <property type="match status" value="1"/>
</dbReference>
<gene>
    <name evidence="6" type="ORF">NITHO_3330011</name>
</gene>
<comment type="caution">
    <text evidence="6">The sequence shown here is derived from an EMBL/GenBank/DDBJ whole genome shotgun (WGS) entry which is preliminary data.</text>
</comment>
<dbReference type="RefSeq" id="WP_008478465.1">
    <property type="nucleotide sequence ID" value="NZ_CAGS01000261.1"/>
</dbReference>
<dbReference type="GO" id="GO:0046872">
    <property type="term" value="F:metal ion binding"/>
    <property type="evidence" value="ECO:0007669"/>
    <property type="project" value="UniProtKB-KW"/>
</dbReference>
<keyword evidence="1" id="KW-0001">2Fe-2S</keyword>
<feature type="domain" description="Iron-binding zinc finger CDGSH type" evidence="5">
    <location>
        <begin position="22"/>
        <end position="62"/>
    </location>
</feature>
<evidence type="ECO:0000256" key="3">
    <source>
        <dbReference type="ARBA" id="ARBA00023004"/>
    </source>
</evidence>
<reference evidence="6 7" key="1">
    <citation type="journal article" date="2012" name="ISME J.">
        <title>Nitrification expanded: discovery, physiology and genomics of a nitrite-oxidizing bacterium from the phylum Chloroflexi.</title>
        <authorList>
            <person name="Sorokin D.Y."/>
            <person name="Lucker S."/>
            <person name="Vejmelkova D."/>
            <person name="Kostrikina N.A."/>
            <person name="Kleerebezem R."/>
            <person name="Rijpstra W.I."/>
            <person name="Damste J.S."/>
            <person name="Le Paslier D."/>
            <person name="Muyzer G."/>
            <person name="Wagner M."/>
            <person name="van Loosdrecht M.C."/>
            <person name="Daims H."/>
        </authorList>
    </citation>
    <scope>NUCLEOTIDE SEQUENCE [LARGE SCALE GENOMIC DNA]</scope>
    <source>
        <strain evidence="7">none</strain>
    </source>
</reference>
<dbReference type="EMBL" id="CAGS01000261">
    <property type="protein sequence ID" value="CCF84357.1"/>
    <property type="molecule type" value="Genomic_DNA"/>
</dbReference>
<dbReference type="AlphaFoldDB" id="I4EI45"/>
<accession>I4EI45</accession>
<evidence type="ECO:0000259" key="5">
    <source>
        <dbReference type="SMART" id="SM00704"/>
    </source>
</evidence>
<sequence>MADEARITPNDNGPYLVRGPIKLVDAEGNEFLINKKTIALCRCGGSENKPFCDGTHSKIGFSSVVRAPKPDKE</sequence>
<evidence type="ECO:0000256" key="1">
    <source>
        <dbReference type="ARBA" id="ARBA00022714"/>
    </source>
</evidence>
<keyword evidence="3" id="KW-0408">Iron</keyword>
<dbReference type="InterPro" id="IPR018967">
    <property type="entry name" value="FeS-contain_CDGSH-typ"/>
</dbReference>
<dbReference type="Proteomes" id="UP000004221">
    <property type="component" value="Unassembled WGS sequence"/>
</dbReference>
<evidence type="ECO:0000313" key="6">
    <source>
        <dbReference type="EMBL" id="CCF84357.1"/>
    </source>
</evidence>
<evidence type="ECO:0000313" key="7">
    <source>
        <dbReference type="Proteomes" id="UP000004221"/>
    </source>
</evidence>
<keyword evidence="7" id="KW-1185">Reference proteome</keyword>
<organism evidence="6 7">
    <name type="scientific">Nitrolancea hollandica Lb</name>
    <dbReference type="NCBI Taxonomy" id="1129897"/>
    <lineage>
        <taxon>Bacteria</taxon>
        <taxon>Pseudomonadati</taxon>
        <taxon>Thermomicrobiota</taxon>
        <taxon>Thermomicrobia</taxon>
        <taxon>Sphaerobacterales</taxon>
        <taxon>Sphaerobacterineae</taxon>
        <taxon>Sphaerobacteraceae</taxon>
        <taxon>Nitrolancea</taxon>
    </lineage>
</organism>
<dbReference type="GO" id="GO:0051537">
    <property type="term" value="F:2 iron, 2 sulfur cluster binding"/>
    <property type="evidence" value="ECO:0007669"/>
    <property type="project" value="UniProtKB-KW"/>
</dbReference>
<dbReference type="Pfam" id="PF09360">
    <property type="entry name" value="zf-CDGSH"/>
    <property type="match status" value="1"/>
</dbReference>